<dbReference type="EMBL" id="CM000784">
    <property type="protein sequence ID" value="AQK97359.1"/>
    <property type="molecule type" value="Genomic_DNA"/>
</dbReference>
<gene>
    <name evidence="2" type="ORF">ZEAMMB73_Zm00001d011601</name>
</gene>
<sequence length="57" mass="6635">MSVRHILFILTCLYTNLTQAFLSITWDSEFSELCVVEEEERPMSVELEPIASEQQLN</sequence>
<proteinExistence type="predicted"/>
<evidence type="ECO:0000256" key="1">
    <source>
        <dbReference type="SAM" id="SignalP"/>
    </source>
</evidence>
<keyword evidence="1" id="KW-0732">Signal</keyword>
<accession>A0A1D6G1S1</accession>
<reference evidence="2" key="1">
    <citation type="submission" date="2015-12" db="EMBL/GenBank/DDBJ databases">
        <title>Update maize B73 reference genome by single molecule sequencing technologies.</title>
        <authorList>
            <consortium name="Maize Genome Sequencing Project"/>
            <person name="Ware D."/>
        </authorList>
    </citation>
    <scope>NUCLEOTIDE SEQUENCE</scope>
    <source>
        <tissue evidence="2">Seedling</tissue>
    </source>
</reference>
<dbReference type="EMBL" id="CM000784">
    <property type="protein sequence ID" value="AQK97363.1"/>
    <property type="molecule type" value="Genomic_DNA"/>
</dbReference>
<feature type="signal peptide" evidence="1">
    <location>
        <begin position="1"/>
        <end position="20"/>
    </location>
</feature>
<dbReference type="AlphaFoldDB" id="A0A1D6G1S1"/>
<evidence type="ECO:0000313" key="2">
    <source>
        <dbReference type="EMBL" id="AQK97359.1"/>
    </source>
</evidence>
<organism evidence="2">
    <name type="scientific">Zea mays</name>
    <name type="common">Maize</name>
    <dbReference type="NCBI Taxonomy" id="4577"/>
    <lineage>
        <taxon>Eukaryota</taxon>
        <taxon>Viridiplantae</taxon>
        <taxon>Streptophyta</taxon>
        <taxon>Embryophyta</taxon>
        <taxon>Tracheophyta</taxon>
        <taxon>Spermatophyta</taxon>
        <taxon>Magnoliopsida</taxon>
        <taxon>Liliopsida</taxon>
        <taxon>Poales</taxon>
        <taxon>Poaceae</taxon>
        <taxon>PACMAD clade</taxon>
        <taxon>Panicoideae</taxon>
        <taxon>Andropogonodae</taxon>
        <taxon>Andropogoneae</taxon>
        <taxon>Tripsacinae</taxon>
        <taxon>Zea</taxon>
    </lineage>
</organism>
<feature type="chain" id="PRO_5010804294" evidence="1">
    <location>
        <begin position="21"/>
        <end position="57"/>
    </location>
</feature>
<name>A0A1D6G1S1_MAIZE</name>
<protein>
    <submittedName>
        <fullName evidence="2">Uncharacterized protein</fullName>
    </submittedName>
</protein>